<dbReference type="RefSeq" id="WP_378231520.1">
    <property type="nucleotide sequence ID" value="NZ_JBHSLL010000059.1"/>
</dbReference>
<feature type="compositionally biased region" description="Basic and acidic residues" evidence="1">
    <location>
        <begin position="1194"/>
        <end position="1204"/>
    </location>
</feature>
<accession>A0ABW0H0G3</accession>
<keyword evidence="4" id="KW-1185">Reference proteome</keyword>
<dbReference type="PANTHER" id="PTHR30441:SF4">
    <property type="entry name" value="PROTEIN ASMA"/>
    <property type="match status" value="1"/>
</dbReference>
<dbReference type="InterPro" id="IPR017023">
    <property type="entry name" value="UCP034039"/>
</dbReference>
<evidence type="ECO:0000259" key="2">
    <source>
        <dbReference type="Pfam" id="PF05170"/>
    </source>
</evidence>
<dbReference type="PANTHER" id="PTHR30441">
    <property type="entry name" value="DUF748 DOMAIN-CONTAINING PROTEIN"/>
    <property type="match status" value="1"/>
</dbReference>
<name>A0ABW0H0G3_9HYPH</name>
<sequence length="1273" mass="135075">MLARLLVIIGGLLALVLFAALAVPPFIDWTGYRADFEREASAILNRKVEVRGEARARLLPFPSLTFTDVVVGGEAAGQPSMTVDTFSMDAELAPFLRGEILIFDMRLERPRAVIGLDEDGKVDWAPHSSSPFDAAQIAIESLTITDGEVKLRHGSSQRTHVLSNINASVSARSLLGPWRLDGFLLFDGEYSDISATTGRVDEEGRMRLRLQLRPDAYAVAIESDGNLSLEEGRLNYAGQFKLAQDKAGVPDAENAAIAPVKPEPGYRVSGQFFADHRKLTLDEFRFETGPADSPYAADGTAFLDYGPQPHFGIEASGAQVQLDEALAGEGFPVQGLAERIEAVERTLHALPHPAIPGSVDVKLPAVVAGDTTIRDIHLAAEPTQAGWLIHSLGASLPGRTRLEAEGVLDTGEAFGFRGHLLLAVAQPSGFAAWLAKDVDEAVRRLPAAGFSAAVDLSASHQHFNNLELMLGDTKFTGHMEATHKGDVRPSVALALKGGALDVEGLSAFASIFVSSEGVNRFAAQDLDLDIQAGPVDAWGLVAEQVDTVLRLRGAVLEIDRLALTGLAGASISATGRISDFPDKPAGRFDASLVALDLAPLVSVLEQHYGDHALIAGLGERIRTYPGLLEEARIDAVVSLATEKNGANGLAVSAQGEAGGSAFSASFSGQNKQAGWLDSPLSVTLGVRNQDATALLVLAGLPVLPLGLTGPGEVDILADGDLRDGMKTHALLTGDDFRASFEGVLSGEDGPALRGRLTLEAADIEPWLMTAGAALPGMGLGSSGVLDADVDYADGLLIFNTLSGTMNESAFSGDINVGLKAGKPHITGKLLLDDLDIAPLAAMLMGDGVLNSTGQDWSVTPFAATSTAPFSAELDLSVSALLVGHRASLYDAFFLLKLDSEQLRLQDFEARMFDGTVTGLLELKNAAGTGLFNAQMSLADAALGSMLSQTGLSGKVDVSAAFSSSGKSLDVMVKALSGSGTAGLKDLQIANLNEAGLPALLQTADEIGRDIDARKVAEFAPDIVASGNFAAQDTSLAFTIANGVLRVPPVRLSGDLADIPATVSASLFDGEVTVQGALAYRAGEDALVGSDPVVNFTVEGPLDGLQRQFDSAPLAQYLTQRSLEHEQQRVEAMQAELLEKQRLRREAAYYADLQAQRERAALVEEKRRQQEAEARARAEEAERVRVQQAEQAAREEQERLRREAQELQEAQKAARAKEEAQKAAREKEEARRAKEQPRVERVPLPPLVEGSDGAAPLPSEPFTLRNLLRSLGSP</sequence>
<dbReference type="PIRSF" id="PIRSF034039">
    <property type="entry name" value="UCP034039"/>
    <property type="match status" value="1"/>
</dbReference>
<feature type="domain" description="AsmA" evidence="2">
    <location>
        <begin position="4"/>
        <end position="171"/>
    </location>
</feature>
<feature type="region of interest" description="Disordered" evidence="1">
    <location>
        <begin position="1194"/>
        <end position="1273"/>
    </location>
</feature>
<dbReference type="Pfam" id="PF05170">
    <property type="entry name" value="AsmA"/>
    <property type="match status" value="1"/>
</dbReference>
<dbReference type="EMBL" id="JBHSLL010000059">
    <property type="protein sequence ID" value="MFC5387474.1"/>
    <property type="molecule type" value="Genomic_DNA"/>
</dbReference>
<reference evidence="4" key="1">
    <citation type="journal article" date="2019" name="Int. J. Syst. Evol. Microbiol.">
        <title>The Global Catalogue of Microorganisms (GCM) 10K type strain sequencing project: providing services to taxonomists for standard genome sequencing and annotation.</title>
        <authorList>
            <consortium name="The Broad Institute Genomics Platform"/>
            <consortium name="The Broad Institute Genome Sequencing Center for Infectious Disease"/>
            <person name="Wu L."/>
            <person name="Ma J."/>
        </authorList>
    </citation>
    <scope>NUCLEOTIDE SEQUENCE [LARGE SCALE GENOMIC DNA]</scope>
    <source>
        <strain evidence="4">CGMCC 4.1415</strain>
    </source>
</reference>
<dbReference type="Proteomes" id="UP001596016">
    <property type="component" value="Unassembled WGS sequence"/>
</dbReference>
<feature type="compositionally biased region" description="Basic and acidic residues" evidence="1">
    <location>
        <begin position="1214"/>
        <end position="1240"/>
    </location>
</feature>
<dbReference type="InterPro" id="IPR052894">
    <property type="entry name" value="AsmA-related"/>
</dbReference>
<gene>
    <name evidence="3" type="ORF">ACFPLB_16060</name>
</gene>
<evidence type="ECO:0000256" key="1">
    <source>
        <dbReference type="SAM" id="MobiDB-lite"/>
    </source>
</evidence>
<protein>
    <submittedName>
        <fullName evidence="3">AsmA-like C-terminal region-containing protein</fullName>
    </submittedName>
</protein>
<proteinExistence type="predicted"/>
<dbReference type="InterPro" id="IPR007844">
    <property type="entry name" value="AsmA"/>
</dbReference>
<evidence type="ECO:0000313" key="4">
    <source>
        <dbReference type="Proteomes" id="UP001596016"/>
    </source>
</evidence>
<comment type="caution">
    <text evidence="3">The sequence shown here is derived from an EMBL/GenBank/DDBJ whole genome shotgun (WGS) entry which is preliminary data.</text>
</comment>
<organism evidence="3 4">
    <name type="scientific">Aquamicrobium segne</name>
    <dbReference type="NCBI Taxonomy" id="469547"/>
    <lineage>
        <taxon>Bacteria</taxon>
        <taxon>Pseudomonadati</taxon>
        <taxon>Pseudomonadota</taxon>
        <taxon>Alphaproteobacteria</taxon>
        <taxon>Hyphomicrobiales</taxon>
        <taxon>Phyllobacteriaceae</taxon>
        <taxon>Aquamicrobium</taxon>
    </lineage>
</organism>
<evidence type="ECO:0000313" key="3">
    <source>
        <dbReference type="EMBL" id="MFC5387474.1"/>
    </source>
</evidence>